<dbReference type="Proteomes" id="UP001056120">
    <property type="component" value="Linkage Group LG18"/>
</dbReference>
<accession>A0ACB9E8U8</accession>
<evidence type="ECO:0000313" key="1">
    <source>
        <dbReference type="EMBL" id="KAI3755354.1"/>
    </source>
</evidence>
<sequence>MSPESYHPSPLSSIRSQNVDEMGNQSFEYVCTTNFFEDPPFPPIQMMRPPLNNSPLSSVQNLFDLNMSGYVNEDEQAFDDVEADEVVQVTHCIARRKPTRLTRHPRCGTE</sequence>
<organism evidence="1 2">
    <name type="scientific">Smallanthus sonchifolius</name>
    <dbReference type="NCBI Taxonomy" id="185202"/>
    <lineage>
        <taxon>Eukaryota</taxon>
        <taxon>Viridiplantae</taxon>
        <taxon>Streptophyta</taxon>
        <taxon>Embryophyta</taxon>
        <taxon>Tracheophyta</taxon>
        <taxon>Spermatophyta</taxon>
        <taxon>Magnoliopsida</taxon>
        <taxon>eudicotyledons</taxon>
        <taxon>Gunneridae</taxon>
        <taxon>Pentapetalae</taxon>
        <taxon>asterids</taxon>
        <taxon>campanulids</taxon>
        <taxon>Asterales</taxon>
        <taxon>Asteraceae</taxon>
        <taxon>Asteroideae</taxon>
        <taxon>Heliantheae alliance</taxon>
        <taxon>Millerieae</taxon>
        <taxon>Smallanthus</taxon>
    </lineage>
</organism>
<proteinExistence type="predicted"/>
<reference evidence="2" key="1">
    <citation type="journal article" date="2022" name="Mol. Ecol. Resour.">
        <title>The genomes of chicory, endive, great burdock and yacon provide insights into Asteraceae palaeo-polyploidization history and plant inulin production.</title>
        <authorList>
            <person name="Fan W."/>
            <person name="Wang S."/>
            <person name="Wang H."/>
            <person name="Wang A."/>
            <person name="Jiang F."/>
            <person name="Liu H."/>
            <person name="Zhao H."/>
            <person name="Xu D."/>
            <person name="Zhang Y."/>
        </authorList>
    </citation>
    <scope>NUCLEOTIDE SEQUENCE [LARGE SCALE GENOMIC DNA]</scope>
    <source>
        <strain evidence="2">cv. Yunnan</strain>
    </source>
</reference>
<reference evidence="1 2" key="2">
    <citation type="journal article" date="2022" name="Mol. Ecol. Resour.">
        <title>The genomes of chicory, endive, great burdock and yacon provide insights into Asteraceae paleo-polyploidization history and plant inulin production.</title>
        <authorList>
            <person name="Fan W."/>
            <person name="Wang S."/>
            <person name="Wang H."/>
            <person name="Wang A."/>
            <person name="Jiang F."/>
            <person name="Liu H."/>
            <person name="Zhao H."/>
            <person name="Xu D."/>
            <person name="Zhang Y."/>
        </authorList>
    </citation>
    <scope>NUCLEOTIDE SEQUENCE [LARGE SCALE GENOMIC DNA]</scope>
    <source>
        <strain evidence="2">cv. Yunnan</strain>
        <tissue evidence="1">Leaves</tissue>
    </source>
</reference>
<gene>
    <name evidence="1" type="ORF">L1987_55151</name>
</gene>
<dbReference type="EMBL" id="CM042035">
    <property type="protein sequence ID" value="KAI3755354.1"/>
    <property type="molecule type" value="Genomic_DNA"/>
</dbReference>
<evidence type="ECO:0000313" key="2">
    <source>
        <dbReference type="Proteomes" id="UP001056120"/>
    </source>
</evidence>
<comment type="caution">
    <text evidence="1">The sequence shown here is derived from an EMBL/GenBank/DDBJ whole genome shotgun (WGS) entry which is preliminary data.</text>
</comment>
<name>A0ACB9E8U8_9ASTR</name>
<protein>
    <submittedName>
        <fullName evidence="1">Uncharacterized protein</fullName>
    </submittedName>
</protein>
<keyword evidence="2" id="KW-1185">Reference proteome</keyword>